<name>U2CBG5_9BACE</name>
<dbReference type="Proteomes" id="UP000016496">
    <property type="component" value="Unassembled WGS sequence"/>
</dbReference>
<sequence>MKKKQAKRSYDLPPWQNKEYSISILLKQKLSVFTLLQKKKTLLFQLYIKRRMPILRCYKKKKSSYFTFLLNAAGRPTSVII</sequence>
<protein>
    <submittedName>
        <fullName evidence="1">Uncharacterized protein</fullName>
    </submittedName>
</protein>
<evidence type="ECO:0000313" key="2">
    <source>
        <dbReference type="Proteomes" id="UP000016496"/>
    </source>
</evidence>
<organism evidence="1 2">
    <name type="scientific">Bacteroides pyogenes F0041</name>
    <dbReference type="NCBI Taxonomy" id="1321819"/>
    <lineage>
        <taxon>Bacteria</taxon>
        <taxon>Pseudomonadati</taxon>
        <taxon>Bacteroidota</taxon>
        <taxon>Bacteroidia</taxon>
        <taxon>Bacteroidales</taxon>
        <taxon>Bacteroidaceae</taxon>
        <taxon>Bacteroides</taxon>
    </lineage>
</organism>
<dbReference type="PATRIC" id="fig|1321819.3.peg.2605"/>
<dbReference type="AlphaFoldDB" id="U2CBG5"/>
<reference evidence="1 2" key="1">
    <citation type="submission" date="2013-08" db="EMBL/GenBank/DDBJ databases">
        <authorList>
            <person name="Weinstock G."/>
            <person name="Sodergren E."/>
            <person name="Wylie T."/>
            <person name="Fulton L."/>
            <person name="Fulton R."/>
            <person name="Fronick C."/>
            <person name="O'Laughlin M."/>
            <person name="Godfrey J."/>
            <person name="Miner T."/>
            <person name="Herter B."/>
            <person name="Appelbaum E."/>
            <person name="Cordes M."/>
            <person name="Lek S."/>
            <person name="Wollam A."/>
            <person name="Pepin K.H."/>
            <person name="Palsikar V.B."/>
            <person name="Mitreva M."/>
            <person name="Wilson R.K."/>
        </authorList>
    </citation>
    <scope>NUCLEOTIDE SEQUENCE [LARGE SCALE GENOMIC DNA]</scope>
    <source>
        <strain evidence="1 2">F0041</strain>
    </source>
</reference>
<proteinExistence type="predicted"/>
<evidence type="ECO:0000313" key="1">
    <source>
        <dbReference type="EMBL" id="ERI81875.1"/>
    </source>
</evidence>
<gene>
    <name evidence="1" type="ORF">HMPREF1981_02817</name>
</gene>
<dbReference type="EMBL" id="AWSV01000150">
    <property type="protein sequence ID" value="ERI81875.1"/>
    <property type="molecule type" value="Genomic_DNA"/>
</dbReference>
<dbReference type="HOGENOM" id="CLU_2566782_0_0_10"/>
<accession>U2CBG5</accession>
<comment type="caution">
    <text evidence="1">The sequence shown here is derived from an EMBL/GenBank/DDBJ whole genome shotgun (WGS) entry which is preliminary data.</text>
</comment>